<organism evidence="1 2">
    <name type="scientific">Aquimarina aggregata</name>
    <dbReference type="NCBI Taxonomy" id="1642818"/>
    <lineage>
        <taxon>Bacteria</taxon>
        <taxon>Pseudomonadati</taxon>
        <taxon>Bacteroidota</taxon>
        <taxon>Flavobacteriia</taxon>
        <taxon>Flavobacteriales</taxon>
        <taxon>Flavobacteriaceae</taxon>
        <taxon>Aquimarina</taxon>
    </lineage>
</organism>
<evidence type="ECO:0000313" key="2">
    <source>
        <dbReference type="Proteomes" id="UP000076715"/>
    </source>
</evidence>
<dbReference type="AlphaFoldDB" id="A0A162CRE9"/>
<dbReference type="SUPFAM" id="SSF53448">
    <property type="entry name" value="Nucleotide-diphospho-sugar transferases"/>
    <property type="match status" value="1"/>
</dbReference>
<dbReference type="EMBL" id="LQRT01000008">
    <property type="protein sequence ID" value="KZS41044.1"/>
    <property type="molecule type" value="Genomic_DNA"/>
</dbReference>
<dbReference type="OrthoDB" id="9798250at2"/>
<evidence type="ECO:0000313" key="1">
    <source>
        <dbReference type="EMBL" id="KZS41044.1"/>
    </source>
</evidence>
<dbReference type="InterPro" id="IPR018641">
    <property type="entry name" value="Trfase_1_rSAM/seldom-assoc"/>
</dbReference>
<dbReference type="InterPro" id="IPR029044">
    <property type="entry name" value="Nucleotide-diphossugar_trans"/>
</dbReference>
<gene>
    <name evidence="1" type="ORF">AWE51_24150</name>
</gene>
<dbReference type="PANTHER" id="PTHR36529:SF1">
    <property type="entry name" value="GLYCOSYLTRANSFERASE"/>
    <property type="match status" value="1"/>
</dbReference>
<sequence>MNQKTAILVFANSIQEELKNKSIIGGKALFSELNQKTILTAQRTGLPFFVYTEKEQRGHTFGERFVNAIQDVYDRGYENVITIGNDTPHLTKQHLIESVKQLENNKFVLGPSKDGGFYLMGLHKSQFNIDVFLKLPWQSRTLSKCISRLIKTAKIELVTLEILIDIDTISDIESISRFFRTLSVHLKKIIKAILNSKVVIQDTVTELITSLHTNYFFNKGPPFVSFQ</sequence>
<accession>A0A162CRE9</accession>
<proteinExistence type="predicted"/>
<evidence type="ECO:0008006" key="3">
    <source>
        <dbReference type="Google" id="ProtNLM"/>
    </source>
</evidence>
<keyword evidence="2" id="KW-1185">Reference proteome</keyword>
<reference evidence="1 2" key="1">
    <citation type="submission" date="2016-01" db="EMBL/GenBank/DDBJ databases">
        <title>The draft genome sequence of Aquimarina sp. RZW4-3-2.</title>
        <authorList>
            <person name="Wang Y."/>
        </authorList>
    </citation>
    <scope>NUCLEOTIDE SEQUENCE [LARGE SCALE GENOMIC DNA]</scope>
    <source>
        <strain evidence="1 2">RZW4-3-2</strain>
    </source>
</reference>
<dbReference type="Proteomes" id="UP000076715">
    <property type="component" value="Unassembled WGS sequence"/>
</dbReference>
<dbReference type="Pfam" id="PF09837">
    <property type="entry name" value="DUF2064"/>
    <property type="match status" value="1"/>
</dbReference>
<protein>
    <recommendedName>
        <fullName evidence="3">DUF2064 domain-containing protein</fullName>
    </recommendedName>
</protein>
<dbReference type="RefSeq" id="WP_066313274.1">
    <property type="nucleotide sequence ID" value="NZ_LQRT01000008.1"/>
</dbReference>
<dbReference type="STRING" id="1642818.AWE51_24150"/>
<dbReference type="Gene3D" id="3.90.550.10">
    <property type="entry name" value="Spore Coat Polysaccharide Biosynthesis Protein SpsA, Chain A"/>
    <property type="match status" value="1"/>
</dbReference>
<comment type="caution">
    <text evidence="1">The sequence shown here is derived from an EMBL/GenBank/DDBJ whole genome shotgun (WGS) entry which is preliminary data.</text>
</comment>
<name>A0A162CRE9_9FLAO</name>
<dbReference type="PANTHER" id="PTHR36529">
    <property type="entry name" value="SLL1095 PROTEIN"/>
    <property type="match status" value="1"/>
</dbReference>